<evidence type="ECO:0000313" key="1">
    <source>
        <dbReference type="EMBL" id="KAJ2791018.1"/>
    </source>
</evidence>
<feature type="non-terminal residue" evidence="1">
    <location>
        <position position="421"/>
    </location>
</feature>
<name>A0ACC1KKU9_9FUNG</name>
<keyword evidence="1" id="KW-0418">Kinase</keyword>
<keyword evidence="1" id="KW-0808">Transferase</keyword>
<dbReference type="EMBL" id="JANBUN010003383">
    <property type="protein sequence ID" value="KAJ2791018.1"/>
    <property type="molecule type" value="Genomic_DNA"/>
</dbReference>
<proteinExistence type="predicted"/>
<sequence length="421" mass="46038">TPTIAYRTPTTQTPSTGVSANPSAAASADNSPPGGVSPHTSSVHLGHEPAAYRAQRNFAPVPENKVFAVSHTNLRSVNRHNRQLEQAFQGAVASPADELADRVDHLHVAPKRLSGPAVSREPSQTTLRHQSSAAEGEGDSDSVAAVVGTPGTPDVCHSMLAHKKSAPVYSTHKASLNQFGRQTKVIGTGTGGTVRLLQGVDLGARPPSLRSAAPSSHYGDEPSAYVPSQHKLFAVKEFRKRHADETPRAYMKKVTSEFCIGSSIHHENVIETLDLIFEGDRVYEIMEYCPHDLFTFVVNANMDLDETFCWFKQVCLGVRYLHRIGIAHRDLKLENCLLTDRGVVKIIDFGCATVYKTPFQKEPGQVVGVCGSDPYIAPEVLMSRRQIAYYAQVADVWSVGIMYMCMTLLKFPWRLADTEAD</sequence>
<protein>
    <submittedName>
        <fullName evidence="1">Serine/threonine protein kinase</fullName>
    </submittedName>
</protein>
<feature type="non-terminal residue" evidence="1">
    <location>
        <position position="1"/>
    </location>
</feature>
<reference evidence="1" key="1">
    <citation type="submission" date="2022-07" db="EMBL/GenBank/DDBJ databases">
        <title>Phylogenomic reconstructions and comparative analyses of Kickxellomycotina fungi.</title>
        <authorList>
            <person name="Reynolds N.K."/>
            <person name="Stajich J.E."/>
            <person name="Barry K."/>
            <person name="Grigoriev I.V."/>
            <person name="Crous P."/>
            <person name="Smith M.E."/>
        </authorList>
    </citation>
    <scope>NUCLEOTIDE SEQUENCE</scope>
    <source>
        <strain evidence="1">BCRC 34780</strain>
    </source>
</reference>
<evidence type="ECO:0000313" key="2">
    <source>
        <dbReference type="Proteomes" id="UP001140087"/>
    </source>
</evidence>
<comment type="caution">
    <text evidence="1">The sequence shown here is derived from an EMBL/GenBank/DDBJ whole genome shotgun (WGS) entry which is preliminary data.</text>
</comment>
<organism evidence="1 2">
    <name type="scientific">Coemansia helicoidea</name>
    <dbReference type="NCBI Taxonomy" id="1286919"/>
    <lineage>
        <taxon>Eukaryota</taxon>
        <taxon>Fungi</taxon>
        <taxon>Fungi incertae sedis</taxon>
        <taxon>Zoopagomycota</taxon>
        <taxon>Kickxellomycotina</taxon>
        <taxon>Kickxellomycetes</taxon>
        <taxon>Kickxellales</taxon>
        <taxon>Kickxellaceae</taxon>
        <taxon>Coemansia</taxon>
    </lineage>
</organism>
<gene>
    <name evidence="1" type="primary">HRK1</name>
    <name evidence="1" type="ORF">H4R21_006397</name>
</gene>
<keyword evidence="2" id="KW-1185">Reference proteome</keyword>
<keyword evidence="1" id="KW-0723">Serine/threonine-protein kinase</keyword>
<accession>A0ACC1KKU9</accession>
<dbReference type="Proteomes" id="UP001140087">
    <property type="component" value="Unassembled WGS sequence"/>
</dbReference>